<feature type="domain" description="L,D-TPase catalytic" evidence="10">
    <location>
        <begin position="230"/>
        <end position="392"/>
    </location>
</feature>
<keyword evidence="6 7" id="KW-0961">Cell wall biogenesis/degradation</keyword>
<dbReference type="PROSITE" id="PS52029">
    <property type="entry name" value="LD_TPASE"/>
    <property type="match status" value="1"/>
</dbReference>
<evidence type="ECO:0000256" key="4">
    <source>
        <dbReference type="ARBA" id="ARBA00022960"/>
    </source>
</evidence>
<dbReference type="SUPFAM" id="SSF141523">
    <property type="entry name" value="L,D-transpeptidase catalytic domain-like"/>
    <property type="match status" value="1"/>
</dbReference>
<dbReference type="RefSeq" id="WP_138619404.1">
    <property type="nucleotide sequence ID" value="NZ_VCAO01000010.1"/>
</dbReference>
<dbReference type="GO" id="GO:0004180">
    <property type="term" value="F:carboxypeptidase activity"/>
    <property type="evidence" value="ECO:0007669"/>
    <property type="project" value="UniProtKB-ARBA"/>
</dbReference>
<feature type="signal peptide" evidence="9">
    <location>
        <begin position="1"/>
        <end position="23"/>
    </location>
</feature>
<feature type="compositionally biased region" description="Low complexity" evidence="8">
    <location>
        <begin position="46"/>
        <end position="55"/>
    </location>
</feature>
<keyword evidence="4 7" id="KW-0133">Cell shape</keyword>
<dbReference type="GO" id="GO:0071555">
    <property type="term" value="P:cell wall organization"/>
    <property type="evidence" value="ECO:0007669"/>
    <property type="project" value="UniProtKB-UniRule"/>
</dbReference>
<evidence type="ECO:0000259" key="10">
    <source>
        <dbReference type="PROSITE" id="PS52029"/>
    </source>
</evidence>
<dbReference type="CDD" id="cd16913">
    <property type="entry name" value="YkuD_like"/>
    <property type="match status" value="1"/>
</dbReference>
<organism evidence="11 12">
    <name type="scientific">Qipengyuania marisflavi</name>
    <dbReference type="NCBI Taxonomy" id="2486356"/>
    <lineage>
        <taxon>Bacteria</taxon>
        <taxon>Pseudomonadati</taxon>
        <taxon>Pseudomonadota</taxon>
        <taxon>Alphaproteobacteria</taxon>
        <taxon>Sphingomonadales</taxon>
        <taxon>Erythrobacteraceae</taxon>
        <taxon>Qipengyuania</taxon>
    </lineage>
</organism>
<dbReference type="Pfam" id="PF03734">
    <property type="entry name" value="YkuD"/>
    <property type="match status" value="1"/>
</dbReference>
<feature type="active site" description="Proton donor/acceptor" evidence="7">
    <location>
        <position position="347"/>
    </location>
</feature>
<evidence type="ECO:0000256" key="6">
    <source>
        <dbReference type="ARBA" id="ARBA00023316"/>
    </source>
</evidence>
<protein>
    <submittedName>
        <fullName evidence="11">L,D-transpeptidase</fullName>
    </submittedName>
</protein>
<dbReference type="UniPathway" id="UPA00219"/>
<dbReference type="AlphaFoldDB" id="A0A5S3P1W3"/>
<feature type="chain" id="PRO_5024327292" evidence="9">
    <location>
        <begin position="24"/>
        <end position="475"/>
    </location>
</feature>
<evidence type="ECO:0000256" key="1">
    <source>
        <dbReference type="ARBA" id="ARBA00004752"/>
    </source>
</evidence>
<evidence type="ECO:0000313" key="12">
    <source>
        <dbReference type="Proteomes" id="UP000309668"/>
    </source>
</evidence>
<evidence type="ECO:0000256" key="8">
    <source>
        <dbReference type="SAM" id="MobiDB-lite"/>
    </source>
</evidence>
<dbReference type="EMBL" id="VCAO01000010">
    <property type="protein sequence ID" value="TMM45881.1"/>
    <property type="molecule type" value="Genomic_DNA"/>
</dbReference>
<evidence type="ECO:0000256" key="7">
    <source>
        <dbReference type="PROSITE-ProRule" id="PRU01373"/>
    </source>
</evidence>
<comment type="caution">
    <text evidence="11">The sequence shown here is derived from an EMBL/GenBank/DDBJ whole genome shotgun (WGS) entry which is preliminary data.</text>
</comment>
<dbReference type="Pfam" id="PF20142">
    <property type="entry name" value="Scaffold"/>
    <property type="match status" value="1"/>
</dbReference>
<sequence length="475" mass="51989">MTRSYLSLTTALGTALLASAALAQDAPEDLLPPEAETVSEPLPDYTATPAPKPATQQPSVDEAFGDIAVQSGEVVQEIPSLMGEWSPAQAEALLAFIPTVSAEGLNPADYTPGELRAAIDAGAGDALNDLASRVFVWLVEDLRDGRTPMEARKQWFVVDPDPDRMPTHRLLESALESDDIAGTLTALNPVHPDYALLKQELASTKDGAKSKLIRANMDRWRWLAHDLGKKYLLTNVPEYQLRLTVNDKIIKNYRVVVGKPGRTATPQLSEIVEAVIFNPTWTVPQSIVKGEGLGNKVLSNPAWARRAGYKATKGANGWVSVVQQPGPSNSLGLMKLDMPNEHAIFLHDTPSRHLFAQDNRALSHGCIRVQGARELAMTMAMLGNASSREDIPAIQAEVAEITAGRTYTRYPMLKQWPVYITYFTMAQDVNGELRSFADIYGRDAPVLAALDAPRQRDRARETSEEAVEIIDDMQT</sequence>
<dbReference type="GO" id="GO:0016740">
    <property type="term" value="F:transferase activity"/>
    <property type="evidence" value="ECO:0007669"/>
    <property type="project" value="UniProtKB-KW"/>
</dbReference>
<comment type="pathway">
    <text evidence="1 7">Cell wall biogenesis; peptidoglycan biosynthesis.</text>
</comment>
<feature type="active site" description="Nucleophile" evidence="7">
    <location>
        <position position="366"/>
    </location>
</feature>
<dbReference type="OrthoDB" id="9778545at2"/>
<name>A0A5S3P1W3_9SPHN</name>
<evidence type="ECO:0000256" key="2">
    <source>
        <dbReference type="ARBA" id="ARBA00005992"/>
    </source>
</evidence>
<evidence type="ECO:0000256" key="3">
    <source>
        <dbReference type="ARBA" id="ARBA00022679"/>
    </source>
</evidence>
<dbReference type="PANTHER" id="PTHR41533:SF2">
    <property type="entry name" value="BLR7131 PROTEIN"/>
    <property type="match status" value="1"/>
</dbReference>
<dbReference type="PANTHER" id="PTHR41533">
    <property type="entry name" value="L,D-TRANSPEPTIDASE HI_1667-RELATED"/>
    <property type="match status" value="1"/>
</dbReference>
<dbReference type="InterPro" id="IPR052905">
    <property type="entry name" value="LD-transpeptidase_YkuD-like"/>
</dbReference>
<keyword evidence="3" id="KW-0808">Transferase</keyword>
<keyword evidence="5 7" id="KW-0573">Peptidoglycan synthesis</keyword>
<keyword evidence="12" id="KW-1185">Reference proteome</keyword>
<dbReference type="InterPro" id="IPR038063">
    <property type="entry name" value="Transpep_catalytic_dom"/>
</dbReference>
<dbReference type="GO" id="GO:0008360">
    <property type="term" value="P:regulation of cell shape"/>
    <property type="evidence" value="ECO:0007669"/>
    <property type="project" value="UniProtKB-UniRule"/>
</dbReference>
<gene>
    <name evidence="11" type="ORF">FEV51_12175</name>
</gene>
<evidence type="ECO:0000313" key="11">
    <source>
        <dbReference type="EMBL" id="TMM45881.1"/>
    </source>
</evidence>
<feature type="region of interest" description="Disordered" evidence="8">
    <location>
        <begin position="33"/>
        <end position="59"/>
    </location>
</feature>
<dbReference type="Proteomes" id="UP000309668">
    <property type="component" value="Unassembled WGS sequence"/>
</dbReference>
<dbReference type="InterPro" id="IPR005490">
    <property type="entry name" value="LD_TPept_cat_dom"/>
</dbReference>
<evidence type="ECO:0000256" key="9">
    <source>
        <dbReference type="SAM" id="SignalP"/>
    </source>
</evidence>
<comment type="similarity">
    <text evidence="2">Belongs to the YkuD family.</text>
</comment>
<accession>A0A5S3P1W3</accession>
<keyword evidence="9" id="KW-0732">Signal</keyword>
<dbReference type="Gene3D" id="2.40.440.10">
    <property type="entry name" value="L,D-transpeptidase catalytic domain-like"/>
    <property type="match status" value="1"/>
</dbReference>
<evidence type="ECO:0000256" key="5">
    <source>
        <dbReference type="ARBA" id="ARBA00022984"/>
    </source>
</evidence>
<proteinExistence type="inferred from homology"/>
<reference evidence="11 12" key="1">
    <citation type="submission" date="2019-05" db="EMBL/GenBank/DDBJ databases">
        <title>Erythrobacter marisflavi sp. nov., isolated from isolated from water of an estuary environment.</title>
        <authorList>
            <person name="Yoon J.-H."/>
        </authorList>
    </citation>
    <scope>NUCLEOTIDE SEQUENCE [LARGE SCALE GENOMIC DNA]</scope>
    <source>
        <strain evidence="11 12">KEM-5</strain>
    </source>
</reference>
<dbReference type="InterPro" id="IPR045380">
    <property type="entry name" value="LD_TPept_scaffold_dom"/>
</dbReference>
<dbReference type="GO" id="GO:0009252">
    <property type="term" value="P:peptidoglycan biosynthetic process"/>
    <property type="evidence" value="ECO:0007669"/>
    <property type="project" value="UniProtKB-UniPathway"/>
</dbReference>